<sequence length="372" mass="41830">MDGVDFRKMTTTEIILACHLATELLDMGHEDRPPAAAGDEEAAPPPPAGAGDNQQQKKRKEDREIASVLSRYCLFLVVQIPELLPDDETWVSERYEATRDCLDFVSRWSDDPFFPTSRRWKKKNNIAKIVKSGQWEDLPDFDDPTARRGAMLFHRLRAAGAGKNEASSDEPWAQLARFWVHLLIYLAPSNDVQGPAKALTSWGSTDLITCLWALCTHAGLTRQPPDQPAELAVVYGDDDDQLTTTHSTTAMTTMSSNQRNLLLLFCMLHCAPVLTLRNKVRAIRPSVPRVLDYCVLCMRLIGPCCQCDGCAEPSVRGIFFRDLLSSNKNYFEVSVSQLLIIFLPLDLTEQDSVIFVWFCVDFPDKIYINLSA</sequence>
<dbReference type="Pfam" id="PF04578">
    <property type="entry name" value="DUF594"/>
    <property type="match status" value="1"/>
</dbReference>
<dbReference type="Proteomes" id="UP000006038">
    <property type="component" value="Chromosome 10"/>
</dbReference>
<reference evidence="2" key="2">
    <citation type="submission" date="2013-04" db="UniProtKB">
        <authorList>
            <consortium name="EnsemblPlants"/>
        </authorList>
    </citation>
    <scope>IDENTIFICATION</scope>
</reference>
<organism evidence="2">
    <name type="scientific">Oryza brachyantha</name>
    <name type="common">malo sina</name>
    <dbReference type="NCBI Taxonomy" id="4533"/>
    <lineage>
        <taxon>Eukaryota</taxon>
        <taxon>Viridiplantae</taxon>
        <taxon>Streptophyta</taxon>
        <taxon>Embryophyta</taxon>
        <taxon>Tracheophyta</taxon>
        <taxon>Spermatophyta</taxon>
        <taxon>Magnoliopsida</taxon>
        <taxon>Liliopsida</taxon>
        <taxon>Poales</taxon>
        <taxon>Poaceae</taxon>
        <taxon>BOP clade</taxon>
        <taxon>Oryzoideae</taxon>
        <taxon>Oryzeae</taxon>
        <taxon>Oryzinae</taxon>
        <taxon>Oryza</taxon>
    </lineage>
</organism>
<evidence type="ECO:0000256" key="1">
    <source>
        <dbReference type="SAM" id="MobiDB-lite"/>
    </source>
</evidence>
<dbReference type="AlphaFoldDB" id="J3N3H2"/>
<feature type="region of interest" description="Disordered" evidence="1">
    <location>
        <begin position="29"/>
        <end position="61"/>
    </location>
</feature>
<dbReference type="eggNOG" id="ENOG502QSWW">
    <property type="taxonomic scope" value="Eukaryota"/>
</dbReference>
<reference evidence="2" key="1">
    <citation type="journal article" date="2013" name="Nat. Commun.">
        <title>Whole-genome sequencing of Oryza brachyantha reveals mechanisms underlying Oryza genome evolution.</title>
        <authorList>
            <person name="Chen J."/>
            <person name="Huang Q."/>
            <person name="Gao D."/>
            <person name="Wang J."/>
            <person name="Lang Y."/>
            <person name="Liu T."/>
            <person name="Li B."/>
            <person name="Bai Z."/>
            <person name="Luis Goicoechea J."/>
            <person name="Liang C."/>
            <person name="Chen C."/>
            <person name="Zhang W."/>
            <person name="Sun S."/>
            <person name="Liao Y."/>
            <person name="Zhang X."/>
            <person name="Yang L."/>
            <person name="Song C."/>
            <person name="Wang M."/>
            <person name="Shi J."/>
            <person name="Liu G."/>
            <person name="Liu J."/>
            <person name="Zhou H."/>
            <person name="Zhou W."/>
            <person name="Yu Q."/>
            <person name="An N."/>
            <person name="Chen Y."/>
            <person name="Cai Q."/>
            <person name="Wang B."/>
            <person name="Liu B."/>
            <person name="Min J."/>
            <person name="Huang Y."/>
            <person name="Wu H."/>
            <person name="Li Z."/>
            <person name="Zhang Y."/>
            <person name="Yin Y."/>
            <person name="Song W."/>
            <person name="Jiang J."/>
            <person name="Jackson S.A."/>
            <person name="Wing R.A."/>
            <person name="Wang J."/>
            <person name="Chen M."/>
        </authorList>
    </citation>
    <scope>NUCLEOTIDE SEQUENCE [LARGE SCALE GENOMIC DNA]</scope>
    <source>
        <strain evidence="2">cv. IRGC 101232</strain>
    </source>
</reference>
<dbReference type="HOGENOM" id="CLU_744699_0_0_1"/>
<dbReference type="InterPro" id="IPR007658">
    <property type="entry name" value="DUF594"/>
</dbReference>
<proteinExistence type="predicted"/>
<dbReference type="EnsemblPlants" id="OB10G20700.1">
    <property type="protein sequence ID" value="OB10G20700.1"/>
    <property type="gene ID" value="OB10G20700"/>
</dbReference>
<evidence type="ECO:0000313" key="3">
    <source>
        <dbReference type="Proteomes" id="UP000006038"/>
    </source>
</evidence>
<accession>J3N3H2</accession>
<name>J3N3H2_ORYBR</name>
<dbReference type="PANTHER" id="PTHR31325">
    <property type="entry name" value="OS01G0798800 PROTEIN-RELATED"/>
    <property type="match status" value="1"/>
</dbReference>
<dbReference type="Gramene" id="OB10G20700.1">
    <property type="protein sequence ID" value="OB10G20700.1"/>
    <property type="gene ID" value="OB10G20700"/>
</dbReference>
<protein>
    <submittedName>
        <fullName evidence="2">Uncharacterized protein</fullName>
    </submittedName>
</protein>
<keyword evidence="3" id="KW-1185">Reference proteome</keyword>
<evidence type="ECO:0000313" key="2">
    <source>
        <dbReference type="EnsemblPlants" id="OB10G20700.1"/>
    </source>
</evidence>